<organism evidence="17 18">
    <name type="scientific">Actinopolyspora biskrensis</name>
    <dbReference type="NCBI Taxonomy" id="1470178"/>
    <lineage>
        <taxon>Bacteria</taxon>
        <taxon>Bacillati</taxon>
        <taxon>Actinomycetota</taxon>
        <taxon>Actinomycetes</taxon>
        <taxon>Actinopolysporales</taxon>
        <taxon>Actinopolysporaceae</taxon>
        <taxon>Actinopolyspora</taxon>
    </lineage>
</organism>
<comment type="catalytic activity">
    <reaction evidence="13">
        <text>2'-deoxyribonucleotide-(2'-deoxyribose 5'-phosphate)-2'-deoxyribonucleotide-DNA = a 3'-end 2'-deoxyribonucleotide-(2,3-dehydro-2,3-deoxyribose 5'-phosphate)-DNA + a 5'-end 5'-phospho-2'-deoxyribonucleoside-DNA + H(+)</text>
        <dbReference type="Rhea" id="RHEA:66592"/>
        <dbReference type="Rhea" id="RHEA-COMP:13180"/>
        <dbReference type="Rhea" id="RHEA-COMP:16897"/>
        <dbReference type="Rhea" id="RHEA-COMP:17067"/>
        <dbReference type="ChEBI" id="CHEBI:15378"/>
        <dbReference type="ChEBI" id="CHEBI:136412"/>
        <dbReference type="ChEBI" id="CHEBI:157695"/>
        <dbReference type="ChEBI" id="CHEBI:167181"/>
        <dbReference type="EC" id="4.2.99.18"/>
    </reaction>
</comment>
<feature type="domain" description="Formamidopyrimidine-DNA glycosylase catalytic" evidence="16">
    <location>
        <begin position="2"/>
        <end position="122"/>
    </location>
</feature>
<feature type="domain" description="FPG-type" evidence="15">
    <location>
        <begin position="233"/>
        <end position="267"/>
    </location>
</feature>
<dbReference type="AlphaFoldDB" id="A0A852Z792"/>
<evidence type="ECO:0000256" key="7">
    <source>
        <dbReference type="ARBA" id="ARBA00022833"/>
    </source>
</evidence>
<evidence type="ECO:0000256" key="11">
    <source>
        <dbReference type="ARBA" id="ARBA00023268"/>
    </source>
</evidence>
<dbReference type="SUPFAM" id="SSF57716">
    <property type="entry name" value="Glucocorticoid receptor-like (DNA-binding domain)"/>
    <property type="match status" value="1"/>
</dbReference>
<evidence type="ECO:0000259" key="16">
    <source>
        <dbReference type="PROSITE" id="PS51068"/>
    </source>
</evidence>
<dbReference type="InterPro" id="IPR035937">
    <property type="entry name" value="FPG_N"/>
</dbReference>
<evidence type="ECO:0000256" key="14">
    <source>
        <dbReference type="PROSITE-ProRule" id="PRU00391"/>
    </source>
</evidence>
<dbReference type="InterPro" id="IPR010979">
    <property type="entry name" value="Ribosomal_uS13-like_H2TH"/>
</dbReference>
<dbReference type="SMART" id="SM01232">
    <property type="entry name" value="H2TH"/>
    <property type="match status" value="1"/>
</dbReference>
<evidence type="ECO:0000256" key="3">
    <source>
        <dbReference type="ARBA" id="ARBA00022723"/>
    </source>
</evidence>
<dbReference type="CDD" id="cd08966">
    <property type="entry name" value="EcFpg-like_N"/>
    <property type="match status" value="1"/>
</dbReference>
<keyword evidence="8" id="KW-0238">DNA-binding</keyword>
<dbReference type="GO" id="GO:0034039">
    <property type="term" value="F:8-oxo-7,8-dihydroguanine DNA N-glycosylase activity"/>
    <property type="evidence" value="ECO:0007669"/>
    <property type="project" value="TreeGrafter"/>
</dbReference>
<evidence type="ECO:0000256" key="8">
    <source>
        <dbReference type="ARBA" id="ARBA00023125"/>
    </source>
</evidence>
<dbReference type="Proteomes" id="UP000548304">
    <property type="component" value="Unassembled WGS sequence"/>
</dbReference>
<keyword evidence="12 17" id="KW-0326">Glycosidase</keyword>
<dbReference type="InterPro" id="IPR000214">
    <property type="entry name" value="Znf_DNA_glyclase/AP_lyase"/>
</dbReference>
<evidence type="ECO:0000256" key="5">
    <source>
        <dbReference type="ARBA" id="ARBA00022771"/>
    </source>
</evidence>
<dbReference type="SUPFAM" id="SSF46946">
    <property type="entry name" value="S13-like H2TH domain"/>
    <property type="match status" value="1"/>
</dbReference>
<keyword evidence="9" id="KW-0234">DNA repair</keyword>
<dbReference type="PROSITE" id="PS51066">
    <property type="entry name" value="ZF_FPG_2"/>
    <property type="match status" value="1"/>
</dbReference>
<keyword evidence="7" id="KW-0862">Zinc</keyword>
<dbReference type="InterPro" id="IPR012319">
    <property type="entry name" value="FPG_cat"/>
</dbReference>
<keyword evidence="4" id="KW-0227">DNA damage</keyword>
<keyword evidence="5 14" id="KW-0863">Zinc-finger</keyword>
<reference evidence="17 18" key="1">
    <citation type="submission" date="2020-07" db="EMBL/GenBank/DDBJ databases">
        <title>Genomic Encyclopedia of Type Strains, Phase III (KMG-III): the genomes of soil and plant-associated and newly described type strains.</title>
        <authorList>
            <person name="Whitman W."/>
        </authorList>
    </citation>
    <scope>NUCLEOTIDE SEQUENCE [LARGE SCALE GENOMIC DNA]</scope>
    <source>
        <strain evidence="17 18">CECT 8576</strain>
    </source>
</reference>
<dbReference type="Gene3D" id="3.20.190.10">
    <property type="entry name" value="MutM-like, N-terminal"/>
    <property type="match status" value="1"/>
</dbReference>
<sequence length="268" mass="29129">MPELPDVEGFRRLVAANATGRRIDSVVVADSGVLEPGLDADRFARAVRGRRPGPALRHGKWLLLPLGDSSSAHGVPCLLVHFGMTGGFVWCTGHADGHRHDRILLGFESGSELRYRDMRKLTGVRMAEADSEVDELLNALGPDAAEVSAAEFAARLRGTGSGIKAALLDQSVVAGLGNLCVDEALWRARTHPRRKSRELTATELGELHRAMGSVLRSSVREGRVPERRGWLNGIRNERSRRCPRCSAVLCRAATAGRTTVWCPSCQPE</sequence>
<evidence type="ECO:0000256" key="1">
    <source>
        <dbReference type="ARBA" id="ARBA00001668"/>
    </source>
</evidence>
<keyword evidence="10 17" id="KW-0456">Lyase</keyword>
<evidence type="ECO:0000313" key="17">
    <source>
        <dbReference type="EMBL" id="NYH78337.1"/>
    </source>
</evidence>
<dbReference type="PANTHER" id="PTHR22993:SF9">
    <property type="entry name" value="FORMAMIDOPYRIMIDINE-DNA GLYCOSYLASE"/>
    <property type="match status" value="1"/>
</dbReference>
<dbReference type="EMBL" id="JACBYW010000002">
    <property type="protein sequence ID" value="NYH78337.1"/>
    <property type="molecule type" value="Genomic_DNA"/>
</dbReference>
<evidence type="ECO:0000259" key="15">
    <source>
        <dbReference type="PROSITE" id="PS51066"/>
    </source>
</evidence>
<name>A0A852Z792_9ACTN</name>
<keyword evidence="3" id="KW-0479">Metal-binding</keyword>
<dbReference type="Pfam" id="PF06831">
    <property type="entry name" value="H2TH"/>
    <property type="match status" value="1"/>
</dbReference>
<evidence type="ECO:0000313" key="18">
    <source>
        <dbReference type="Proteomes" id="UP000548304"/>
    </source>
</evidence>
<evidence type="ECO:0000256" key="13">
    <source>
        <dbReference type="ARBA" id="ARBA00044632"/>
    </source>
</evidence>
<gene>
    <name evidence="17" type="ORF">FHR84_001659</name>
</gene>
<dbReference type="InterPro" id="IPR015886">
    <property type="entry name" value="H2TH_FPG"/>
</dbReference>
<comment type="catalytic activity">
    <reaction evidence="1">
        <text>Hydrolysis of DNA containing ring-opened 7-methylguanine residues, releasing 2,6-diamino-4-hydroxy-5-(N-methyl)formamidopyrimidine.</text>
        <dbReference type="EC" id="3.2.2.23"/>
    </reaction>
</comment>
<evidence type="ECO:0000256" key="9">
    <source>
        <dbReference type="ARBA" id="ARBA00023204"/>
    </source>
</evidence>
<dbReference type="Gene3D" id="1.10.8.50">
    <property type="match status" value="1"/>
</dbReference>
<accession>A0A852Z792</accession>
<dbReference type="GO" id="GO:0140078">
    <property type="term" value="F:class I DNA-(apurinic or apyrimidinic site) endonuclease activity"/>
    <property type="evidence" value="ECO:0007669"/>
    <property type="project" value="UniProtKB-EC"/>
</dbReference>
<evidence type="ECO:0000256" key="6">
    <source>
        <dbReference type="ARBA" id="ARBA00022801"/>
    </source>
</evidence>
<evidence type="ECO:0000256" key="2">
    <source>
        <dbReference type="ARBA" id="ARBA00009409"/>
    </source>
</evidence>
<dbReference type="GO" id="GO:0003684">
    <property type="term" value="F:damaged DNA binding"/>
    <property type="evidence" value="ECO:0007669"/>
    <property type="project" value="InterPro"/>
</dbReference>
<dbReference type="PROSITE" id="PS01242">
    <property type="entry name" value="ZF_FPG_1"/>
    <property type="match status" value="1"/>
</dbReference>
<dbReference type="SUPFAM" id="SSF81624">
    <property type="entry name" value="N-terminal domain of MutM-like DNA repair proteins"/>
    <property type="match status" value="1"/>
</dbReference>
<evidence type="ECO:0000256" key="4">
    <source>
        <dbReference type="ARBA" id="ARBA00022763"/>
    </source>
</evidence>
<dbReference type="GO" id="GO:0008270">
    <property type="term" value="F:zinc ion binding"/>
    <property type="evidence" value="ECO:0007669"/>
    <property type="project" value="UniProtKB-KW"/>
</dbReference>
<dbReference type="PANTHER" id="PTHR22993">
    <property type="entry name" value="FORMAMIDOPYRIMIDINE-DNA GLYCOSYLASE"/>
    <property type="match status" value="1"/>
</dbReference>
<proteinExistence type="inferred from homology"/>
<evidence type="ECO:0000256" key="10">
    <source>
        <dbReference type="ARBA" id="ARBA00023239"/>
    </source>
</evidence>
<keyword evidence="6 17" id="KW-0378">Hydrolase</keyword>
<dbReference type="GO" id="GO:0006284">
    <property type="term" value="P:base-excision repair"/>
    <property type="evidence" value="ECO:0007669"/>
    <property type="project" value="InterPro"/>
</dbReference>
<dbReference type="EC" id="3.2.2.23" evidence="17"/>
<protein>
    <submittedName>
        <fullName evidence="17">Formamidopyrimidine-DNA glycosylase</fullName>
        <ecNumber evidence="17">3.2.2.23</ecNumber>
        <ecNumber evidence="17">4.2.99.18</ecNumber>
    </submittedName>
</protein>
<comment type="similarity">
    <text evidence="2">Belongs to the FPG family.</text>
</comment>
<keyword evidence="11" id="KW-0511">Multifunctional enzyme</keyword>
<dbReference type="RefSeq" id="WP_179534814.1">
    <property type="nucleotide sequence ID" value="NZ_JACBYW010000002.1"/>
</dbReference>
<dbReference type="InterPro" id="IPR015887">
    <property type="entry name" value="DNA_glyclase_Znf_dom_DNA_BS"/>
</dbReference>
<dbReference type="Pfam" id="PF01149">
    <property type="entry name" value="Fapy_DNA_glyco"/>
    <property type="match status" value="1"/>
</dbReference>
<dbReference type="EC" id="4.2.99.18" evidence="17"/>
<dbReference type="SMART" id="SM00898">
    <property type="entry name" value="Fapy_DNA_glyco"/>
    <property type="match status" value="1"/>
</dbReference>
<comment type="caution">
    <text evidence="17">The sequence shown here is derived from an EMBL/GenBank/DDBJ whole genome shotgun (WGS) entry which is preliminary data.</text>
</comment>
<dbReference type="PROSITE" id="PS51068">
    <property type="entry name" value="FPG_CAT"/>
    <property type="match status" value="1"/>
</dbReference>
<keyword evidence="18" id="KW-1185">Reference proteome</keyword>
<evidence type="ECO:0000256" key="12">
    <source>
        <dbReference type="ARBA" id="ARBA00023295"/>
    </source>
</evidence>